<reference evidence="4" key="1">
    <citation type="submission" date="2018-02" db="EMBL/GenBank/DDBJ databases">
        <authorList>
            <person name="Seth-Smith MB H."/>
            <person name="Seth-Smith H."/>
        </authorList>
    </citation>
    <scope>NUCLEOTIDE SEQUENCE [LARGE SCALE GENOMIC DNA]</scope>
</reference>
<name>A0A3S4DUY6_9MYCO</name>
<dbReference type="EMBL" id="LR130759">
    <property type="protein sequence ID" value="VDM89804.1"/>
    <property type="molecule type" value="Genomic_DNA"/>
</dbReference>
<dbReference type="AlphaFoldDB" id="A0A3S4DUY6"/>
<keyword evidence="2" id="KW-1133">Transmembrane helix</keyword>
<sequence length="188" mass="19700">MSEFSFAEPYPEPGAPWSLPPAPSTAPPGPWRWAVVAAVALAVVALGVGVVGWFRPQPRNTPPTPPTPTFSTQQITDAREGVCAAHRIVRQAAVSTTNQPNPSPGDPIGDLAIAANARLALYGGGDYLLNRLAAEPATPAELRDAVRSLANLLQELAMSYLAGSPDSVITPLLQASDKRTRAVDSLCT</sequence>
<dbReference type="KEGG" id="mbai:MB901379_03387"/>
<evidence type="ECO:0000256" key="1">
    <source>
        <dbReference type="SAM" id="MobiDB-lite"/>
    </source>
</evidence>
<organism evidence="3 4">
    <name type="scientific">Mycobacterium basiliense</name>
    <dbReference type="NCBI Taxonomy" id="2094119"/>
    <lineage>
        <taxon>Bacteria</taxon>
        <taxon>Bacillati</taxon>
        <taxon>Actinomycetota</taxon>
        <taxon>Actinomycetes</taxon>
        <taxon>Mycobacteriales</taxon>
        <taxon>Mycobacteriaceae</taxon>
        <taxon>Mycobacterium</taxon>
    </lineage>
</organism>
<dbReference type="RefSeq" id="WP_232021884.1">
    <property type="nucleotide sequence ID" value="NZ_CBCSKE010000013.1"/>
</dbReference>
<evidence type="ECO:0000313" key="4">
    <source>
        <dbReference type="Proteomes" id="UP000269998"/>
    </source>
</evidence>
<keyword evidence="4" id="KW-1185">Reference proteome</keyword>
<proteinExistence type="predicted"/>
<feature type="transmembrane region" description="Helical" evidence="2">
    <location>
        <begin position="31"/>
        <end position="54"/>
    </location>
</feature>
<gene>
    <name evidence="3" type="ORF">MB901379_03387</name>
</gene>
<evidence type="ECO:0000313" key="3">
    <source>
        <dbReference type="EMBL" id="VDM89804.1"/>
    </source>
</evidence>
<accession>A0A3S4DUY6</accession>
<keyword evidence="2" id="KW-0472">Membrane</keyword>
<dbReference type="Proteomes" id="UP000269998">
    <property type="component" value="Chromosome"/>
</dbReference>
<keyword evidence="2" id="KW-0812">Transmembrane</keyword>
<feature type="compositionally biased region" description="Pro residues" evidence="1">
    <location>
        <begin position="10"/>
        <end position="24"/>
    </location>
</feature>
<evidence type="ECO:0000256" key="2">
    <source>
        <dbReference type="SAM" id="Phobius"/>
    </source>
</evidence>
<protein>
    <recommendedName>
        <fullName evidence="5">Alanine and proline rich membrane protein</fullName>
    </recommendedName>
</protein>
<feature type="region of interest" description="Disordered" evidence="1">
    <location>
        <begin position="1"/>
        <end position="24"/>
    </location>
</feature>
<evidence type="ECO:0008006" key="5">
    <source>
        <dbReference type="Google" id="ProtNLM"/>
    </source>
</evidence>